<name>A0ABD3B4U2_9GENT</name>
<protein>
    <recommendedName>
        <fullName evidence="3">J domain-containing protein</fullName>
    </recommendedName>
</protein>
<evidence type="ECO:0000313" key="5">
    <source>
        <dbReference type="Proteomes" id="UP001630127"/>
    </source>
</evidence>
<dbReference type="Pfam" id="PF01556">
    <property type="entry name" value="DnaJ_C"/>
    <property type="match status" value="1"/>
</dbReference>
<dbReference type="InterPro" id="IPR002939">
    <property type="entry name" value="DnaJ_C"/>
</dbReference>
<dbReference type="PROSITE" id="PS50076">
    <property type="entry name" value="DNAJ_2"/>
    <property type="match status" value="1"/>
</dbReference>
<dbReference type="Pfam" id="PF00226">
    <property type="entry name" value="DnaJ"/>
    <property type="match status" value="1"/>
</dbReference>
<dbReference type="InterPro" id="IPR001623">
    <property type="entry name" value="DnaJ_domain"/>
</dbReference>
<sequence>MMADPTARSPPANFYGILGITKSASLADIGKAYKSLIMKWHPDRNAANRAEAEAKFTSINEAYRILSTKKREDAEGSNHDEPKTPDNSSHHRQPEDDDELVISSPTLLSCTSNRITPTGTPRTQSSEGSSRRGSRSAPSPREFCGPPKSPGGTNTPSSPTTPTAPPPISLSRITSRRAATTPIIFSQTTARRKAQPIEKKLACTLEELCHGCVKKVKITRDVMSNAGMIVQEEEILKINIKPGWKKGTKITFEGKGDEKPGMHPADIIFIIDERRHPVFKREGDDLELGVELPLVQALTGCTISVPLLGGDKMTLSIDEIIFPGYEKSIPGQGMPISKEDGRRGDLRLRFLVEFPTELSNKQRSDVVSILKNCS</sequence>
<dbReference type="InterPro" id="IPR008971">
    <property type="entry name" value="HSP40/DnaJ_pept-bd"/>
</dbReference>
<evidence type="ECO:0000313" key="4">
    <source>
        <dbReference type="EMBL" id="KAL3538544.1"/>
    </source>
</evidence>
<dbReference type="FunFam" id="2.60.260.20:FF:000006">
    <property type="entry name" value="DnaJ subfamily B member 13"/>
    <property type="match status" value="1"/>
</dbReference>
<dbReference type="Gene3D" id="2.60.260.20">
    <property type="entry name" value="Urease metallochaperone UreE, N-terminal domain"/>
    <property type="match status" value="2"/>
</dbReference>
<dbReference type="EMBL" id="JBJUIK010000001">
    <property type="protein sequence ID" value="KAL3538544.1"/>
    <property type="molecule type" value="Genomic_DNA"/>
</dbReference>
<feature type="compositionally biased region" description="Low complexity" evidence="2">
    <location>
        <begin position="135"/>
        <end position="161"/>
    </location>
</feature>
<dbReference type="PRINTS" id="PR00625">
    <property type="entry name" value="JDOMAIN"/>
</dbReference>
<evidence type="ECO:0000259" key="3">
    <source>
        <dbReference type="PROSITE" id="PS50076"/>
    </source>
</evidence>
<feature type="compositionally biased region" description="Basic and acidic residues" evidence="2">
    <location>
        <begin position="69"/>
        <end position="94"/>
    </location>
</feature>
<dbReference type="PANTHER" id="PTHR24078">
    <property type="entry name" value="DNAJ HOMOLOG SUBFAMILY C MEMBER"/>
    <property type="match status" value="1"/>
</dbReference>
<dbReference type="SUPFAM" id="SSF49493">
    <property type="entry name" value="HSP40/DnaJ peptide-binding domain"/>
    <property type="match status" value="2"/>
</dbReference>
<gene>
    <name evidence="4" type="ORF">ACH5RR_001910</name>
</gene>
<dbReference type="FunFam" id="2.60.260.20:FF:000002">
    <property type="entry name" value="Dnaj homolog subfamily b member"/>
    <property type="match status" value="1"/>
</dbReference>
<dbReference type="InterPro" id="IPR036869">
    <property type="entry name" value="J_dom_sf"/>
</dbReference>
<reference evidence="4 5" key="1">
    <citation type="submission" date="2024-11" db="EMBL/GenBank/DDBJ databases">
        <title>A near-complete genome assembly of Cinchona calisaya.</title>
        <authorList>
            <person name="Lian D.C."/>
            <person name="Zhao X.W."/>
            <person name="Wei L."/>
        </authorList>
    </citation>
    <scope>NUCLEOTIDE SEQUENCE [LARGE SCALE GENOMIC DNA]</scope>
    <source>
        <tissue evidence="4">Nenye</tissue>
    </source>
</reference>
<dbReference type="InterPro" id="IPR051339">
    <property type="entry name" value="DnaJ_subfamily_B"/>
</dbReference>
<proteinExistence type="predicted"/>
<feature type="domain" description="J" evidence="3">
    <location>
        <begin position="13"/>
        <end position="83"/>
    </location>
</feature>
<feature type="region of interest" description="Disordered" evidence="2">
    <location>
        <begin position="69"/>
        <end position="182"/>
    </location>
</feature>
<dbReference type="CDD" id="cd06257">
    <property type="entry name" value="DnaJ"/>
    <property type="match status" value="1"/>
</dbReference>
<keyword evidence="5" id="KW-1185">Reference proteome</keyword>
<keyword evidence="1" id="KW-0143">Chaperone</keyword>
<evidence type="ECO:0000256" key="2">
    <source>
        <dbReference type="SAM" id="MobiDB-lite"/>
    </source>
</evidence>
<dbReference type="AlphaFoldDB" id="A0ABD3B4U2"/>
<dbReference type="SUPFAM" id="SSF46565">
    <property type="entry name" value="Chaperone J-domain"/>
    <property type="match status" value="1"/>
</dbReference>
<comment type="caution">
    <text evidence="4">The sequence shown here is derived from an EMBL/GenBank/DDBJ whole genome shotgun (WGS) entry which is preliminary data.</text>
</comment>
<evidence type="ECO:0000256" key="1">
    <source>
        <dbReference type="ARBA" id="ARBA00023186"/>
    </source>
</evidence>
<dbReference type="CDD" id="cd10747">
    <property type="entry name" value="DnaJ_C"/>
    <property type="match status" value="1"/>
</dbReference>
<dbReference type="Gene3D" id="1.10.287.110">
    <property type="entry name" value="DnaJ domain"/>
    <property type="match status" value="1"/>
</dbReference>
<dbReference type="PANTHER" id="PTHR24078:SF522">
    <property type="entry name" value="DNAJ CHAPERONE C-TERMINAL DOMAIN-CONTAINING PROTEIN"/>
    <property type="match status" value="1"/>
</dbReference>
<dbReference type="Proteomes" id="UP001630127">
    <property type="component" value="Unassembled WGS sequence"/>
</dbReference>
<organism evidence="4 5">
    <name type="scientific">Cinchona calisaya</name>
    <dbReference type="NCBI Taxonomy" id="153742"/>
    <lineage>
        <taxon>Eukaryota</taxon>
        <taxon>Viridiplantae</taxon>
        <taxon>Streptophyta</taxon>
        <taxon>Embryophyta</taxon>
        <taxon>Tracheophyta</taxon>
        <taxon>Spermatophyta</taxon>
        <taxon>Magnoliopsida</taxon>
        <taxon>eudicotyledons</taxon>
        <taxon>Gunneridae</taxon>
        <taxon>Pentapetalae</taxon>
        <taxon>asterids</taxon>
        <taxon>lamiids</taxon>
        <taxon>Gentianales</taxon>
        <taxon>Rubiaceae</taxon>
        <taxon>Cinchonoideae</taxon>
        <taxon>Cinchoneae</taxon>
        <taxon>Cinchona</taxon>
    </lineage>
</organism>
<feature type="compositionally biased region" description="Polar residues" evidence="2">
    <location>
        <begin position="103"/>
        <end position="124"/>
    </location>
</feature>
<dbReference type="SMART" id="SM00271">
    <property type="entry name" value="DnaJ"/>
    <property type="match status" value="1"/>
</dbReference>
<accession>A0ABD3B4U2</accession>